<name>A0A182K814_9DIPT</name>
<dbReference type="AlphaFoldDB" id="A0A182K814"/>
<reference evidence="2" key="2">
    <citation type="submission" date="2020-05" db="UniProtKB">
        <authorList>
            <consortium name="EnsemblMetazoa"/>
        </authorList>
    </citation>
    <scope>IDENTIFICATION</scope>
    <source>
        <strain evidence="2">ACHKN1017</strain>
    </source>
</reference>
<accession>A0A182K814</accession>
<evidence type="ECO:0000313" key="3">
    <source>
        <dbReference type="Proteomes" id="UP000075881"/>
    </source>
</evidence>
<keyword evidence="1" id="KW-0732">Signal</keyword>
<dbReference type="Proteomes" id="UP000075881">
    <property type="component" value="Unassembled WGS sequence"/>
</dbReference>
<sequence>MVTVCCKIHAYILHLLLTVCRGNLFRARAPYQLCQCLHRRMLQYEEKHSLRHCRTENFLEQLFQAKEIYIKNCTQLNR</sequence>
<evidence type="ECO:0000313" key="2">
    <source>
        <dbReference type="EnsemblMetazoa" id="ACHR006899-PA"/>
    </source>
</evidence>
<keyword evidence="3" id="KW-1185">Reference proteome</keyword>
<evidence type="ECO:0000256" key="1">
    <source>
        <dbReference type="SAM" id="SignalP"/>
    </source>
</evidence>
<dbReference type="EnsemblMetazoa" id="ACHR006899-RA">
    <property type="protein sequence ID" value="ACHR006899-PA"/>
    <property type="gene ID" value="ACHR006899"/>
</dbReference>
<protein>
    <recommendedName>
        <fullName evidence="4">Secreted protein</fullName>
    </recommendedName>
</protein>
<reference evidence="3" key="1">
    <citation type="submission" date="2013-03" db="EMBL/GenBank/DDBJ databases">
        <title>The Genome Sequence of Anopheles christyi ACHKN1017.</title>
        <authorList>
            <consortium name="The Broad Institute Genomics Platform"/>
            <person name="Neafsey D.E."/>
            <person name="Besansky N."/>
            <person name="Walker B."/>
            <person name="Young S.K."/>
            <person name="Zeng Q."/>
            <person name="Gargeya S."/>
            <person name="Fitzgerald M."/>
            <person name="Haas B."/>
            <person name="Abouelleil A."/>
            <person name="Allen A.W."/>
            <person name="Alvarado L."/>
            <person name="Arachchi H.M."/>
            <person name="Berlin A.M."/>
            <person name="Chapman S.B."/>
            <person name="Gainer-Dewar J."/>
            <person name="Goldberg J."/>
            <person name="Griggs A."/>
            <person name="Gujja S."/>
            <person name="Hansen M."/>
            <person name="Howarth C."/>
            <person name="Imamovic A."/>
            <person name="Ireland A."/>
            <person name="Larimer J."/>
            <person name="McCowan C."/>
            <person name="Murphy C."/>
            <person name="Pearson M."/>
            <person name="Poon T.W."/>
            <person name="Priest M."/>
            <person name="Roberts A."/>
            <person name="Saif S."/>
            <person name="Shea T."/>
            <person name="Sisk P."/>
            <person name="Sykes S."/>
            <person name="Wortman J."/>
            <person name="Nusbaum C."/>
            <person name="Birren B."/>
        </authorList>
    </citation>
    <scope>NUCLEOTIDE SEQUENCE [LARGE SCALE GENOMIC DNA]</scope>
    <source>
        <strain evidence="3">ACHKN1017</strain>
    </source>
</reference>
<feature type="signal peptide" evidence="1">
    <location>
        <begin position="1"/>
        <end position="22"/>
    </location>
</feature>
<feature type="chain" id="PRO_5008125213" description="Secreted protein" evidence="1">
    <location>
        <begin position="23"/>
        <end position="78"/>
    </location>
</feature>
<dbReference type="VEuPathDB" id="VectorBase:ACHR006899"/>
<proteinExistence type="predicted"/>
<organism evidence="2 3">
    <name type="scientific">Anopheles christyi</name>
    <dbReference type="NCBI Taxonomy" id="43041"/>
    <lineage>
        <taxon>Eukaryota</taxon>
        <taxon>Metazoa</taxon>
        <taxon>Ecdysozoa</taxon>
        <taxon>Arthropoda</taxon>
        <taxon>Hexapoda</taxon>
        <taxon>Insecta</taxon>
        <taxon>Pterygota</taxon>
        <taxon>Neoptera</taxon>
        <taxon>Endopterygota</taxon>
        <taxon>Diptera</taxon>
        <taxon>Nematocera</taxon>
        <taxon>Culicoidea</taxon>
        <taxon>Culicidae</taxon>
        <taxon>Anophelinae</taxon>
        <taxon>Anopheles</taxon>
    </lineage>
</organism>
<evidence type="ECO:0008006" key="4">
    <source>
        <dbReference type="Google" id="ProtNLM"/>
    </source>
</evidence>